<protein>
    <submittedName>
        <fullName evidence="1">Uncharacterized protein</fullName>
    </submittedName>
</protein>
<dbReference type="AlphaFoldDB" id="A0A2A4WV61"/>
<gene>
    <name evidence="1" type="ORF">COB20_15320</name>
</gene>
<dbReference type="EMBL" id="NVUL01000105">
    <property type="protein sequence ID" value="PCI74318.1"/>
    <property type="molecule type" value="Genomic_DNA"/>
</dbReference>
<proteinExistence type="predicted"/>
<dbReference type="Proteomes" id="UP000218767">
    <property type="component" value="Unassembled WGS sequence"/>
</dbReference>
<comment type="caution">
    <text evidence="1">The sequence shown here is derived from an EMBL/GenBank/DDBJ whole genome shotgun (WGS) entry which is preliminary data.</text>
</comment>
<sequence>MPKTLNKCTNSDRQTFESLGFASTVGSNGRSLTGNDFEFIISPLTNSMSKINEVRLQLILESIEEVTPGFGASSRLPISTNEFAIWSF</sequence>
<name>A0A2A4WV61_9GAMM</name>
<organism evidence="1 2">
    <name type="scientific">SAR86 cluster bacterium</name>
    <dbReference type="NCBI Taxonomy" id="2030880"/>
    <lineage>
        <taxon>Bacteria</taxon>
        <taxon>Pseudomonadati</taxon>
        <taxon>Pseudomonadota</taxon>
        <taxon>Gammaproteobacteria</taxon>
        <taxon>SAR86 cluster</taxon>
    </lineage>
</organism>
<evidence type="ECO:0000313" key="2">
    <source>
        <dbReference type="Proteomes" id="UP000218767"/>
    </source>
</evidence>
<evidence type="ECO:0000313" key="1">
    <source>
        <dbReference type="EMBL" id="PCI74318.1"/>
    </source>
</evidence>
<accession>A0A2A4WV61</accession>
<reference evidence="2" key="1">
    <citation type="submission" date="2017-08" db="EMBL/GenBank/DDBJ databases">
        <title>A dynamic microbial community with high functional redundancy inhabits the cold, oxic subseafloor aquifer.</title>
        <authorList>
            <person name="Tully B.J."/>
            <person name="Wheat C.G."/>
            <person name="Glazer B.T."/>
            <person name="Huber J.A."/>
        </authorList>
    </citation>
    <scope>NUCLEOTIDE SEQUENCE [LARGE SCALE GENOMIC DNA]</scope>
</reference>